<dbReference type="InterPro" id="IPR012340">
    <property type="entry name" value="NA-bd_OB-fold"/>
</dbReference>
<gene>
    <name evidence="3" type="ORF">SAMN05660690_3621</name>
</gene>
<evidence type="ECO:0000313" key="4">
    <source>
        <dbReference type="Proteomes" id="UP000199416"/>
    </source>
</evidence>
<evidence type="ECO:0000256" key="1">
    <source>
        <dbReference type="ARBA" id="ARBA00023125"/>
    </source>
</evidence>
<dbReference type="RefSeq" id="WP_091367404.1">
    <property type="nucleotide sequence ID" value="NZ_FMZF01000006.1"/>
</dbReference>
<keyword evidence="4" id="KW-1185">Reference proteome</keyword>
<dbReference type="InterPro" id="IPR000424">
    <property type="entry name" value="Primosome_PriB/ssb"/>
</dbReference>
<dbReference type="PROSITE" id="PS50935">
    <property type="entry name" value="SSB"/>
    <property type="match status" value="1"/>
</dbReference>
<name>A0A1G6STP3_9ACTN</name>
<evidence type="ECO:0000256" key="2">
    <source>
        <dbReference type="PROSITE-ProRule" id="PRU00252"/>
    </source>
</evidence>
<keyword evidence="1 2" id="KW-0238">DNA-binding</keyword>
<dbReference type="EMBL" id="FMZF01000006">
    <property type="protein sequence ID" value="SDD20203.1"/>
    <property type="molecule type" value="Genomic_DNA"/>
</dbReference>
<evidence type="ECO:0000313" key="3">
    <source>
        <dbReference type="EMBL" id="SDD20203.1"/>
    </source>
</evidence>
<dbReference type="GO" id="GO:0003697">
    <property type="term" value="F:single-stranded DNA binding"/>
    <property type="evidence" value="ECO:0007669"/>
    <property type="project" value="InterPro"/>
</dbReference>
<dbReference type="Proteomes" id="UP000199416">
    <property type="component" value="Unassembled WGS sequence"/>
</dbReference>
<dbReference type="SUPFAM" id="SSF50249">
    <property type="entry name" value="Nucleic acid-binding proteins"/>
    <property type="match status" value="1"/>
</dbReference>
<accession>A0A1G6STP3</accession>
<proteinExistence type="predicted"/>
<dbReference type="OrthoDB" id="5186768at2"/>
<dbReference type="AlphaFoldDB" id="A0A1G6STP3"/>
<organism evidence="3 4">
    <name type="scientific">Geodermatophilus telluris</name>
    <dbReference type="NCBI Taxonomy" id="1190417"/>
    <lineage>
        <taxon>Bacteria</taxon>
        <taxon>Bacillati</taxon>
        <taxon>Actinomycetota</taxon>
        <taxon>Actinomycetes</taxon>
        <taxon>Geodermatophilales</taxon>
        <taxon>Geodermatophilaceae</taxon>
        <taxon>Geodermatophilus</taxon>
    </lineage>
</organism>
<dbReference type="Pfam" id="PF00436">
    <property type="entry name" value="SSB"/>
    <property type="match status" value="1"/>
</dbReference>
<reference evidence="4" key="1">
    <citation type="submission" date="2016-10" db="EMBL/GenBank/DDBJ databases">
        <authorList>
            <person name="Varghese N."/>
            <person name="Submissions S."/>
        </authorList>
    </citation>
    <scope>NUCLEOTIDE SEQUENCE [LARGE SCALE GENOMIC DNA]</scope>
    <source>
        <strain evidence="4">DSM 45421</strain>
    </source>
</reference>
<protein>
    <submittedName>
        <fullName evidence="3">Single-strand DNA-binding protein</fullName>
    </submittedName>
</protein>
<dbReference type="STRING" id="1190417.SAMN05660690_3621"/>
<sequence length="119" mass="13111">MTLAVIDRNDVVLRGRLSEAAQVKVLPSGDTLVTWRLVVRRPEPRARGQSVDVLACVTYDRALQKRVAAWLAGDVVEVEGALQRRFWRTATGRASVCEVNCRRGRKVPRTSPGGSARTA</sequence>
<dbReference type="Gene3D" id="2.40.50.140">
    <property type="entry name" value="Nucleic acid-binding proteins"/>
    <property type="match status" value="1"/>
</dbReference>